<feature type="domain" description="F-box" evidence="1">
    <location>
        <begin position="1"/>
        <end position="45"/>
    </location>
</feature>
<organism evidence="2">
    <name type="scientific">viral metagenome</name>
    <dbReference type="NCBI Taxonomy" id="1070528"/>
    <lineage>
        <taxon>unclassified sequences</taxon>
        <taxon>metagenomes</taxon>
        <taxon>organismal metagenomes</taxon>
    </lineage>
</organism>
<sequence>MEYIPVELVIKVYTYCSAKELCSCDVLSRKWNNFSKENSYIWRNCRQWSLRFWDNAEARNPKLSKPLKSYRKEVFRLLHYEEMIAPYKISIEEYILMWKYFDTIKN</sequence>
<dbReference type="Gene3D" id="1.20.1280.50">
    <property type="match status" value="1"/>
</dbReference>
<reference evidence="2" key="1">
    <citation type="journal article" date="2020" name="Nature">
        <title>Giant virus diversity and host interactions through global metagenomics.</title>
        <authorList>
            <person name="Schulz F."/>
            <person name="Roux S."/>
            <person name="Paez-Espino D."/>
            <person name="Jungbluth S."/>
            <person name="Walsh D.A."/>
            <person name="Denef V.J."/>
            <person name="McMahon K.D."/>
            <person name="Konstantinidis K.T."/>
            <person name="Eloe-Fadrosh E.A."/>
            <person name="Kyrpides N.C."/>
            <person name="Woyke T."/>
        </authorList>
    </citation>
    <scope>NUCLEOTIDE SEQUENCE</scope>
    <source>
        <strain evidence="2">GVMAG-S-ERX555961-36</strain>
    </source>
</reference>
<dbReference type="PROSITE" id="PS50181">
    <property type="entry name" value="FBOX"/>
    <property type="match status" value="1"/>
</dbReference>
<dbReference type="InterPro" id="IPR001810">
    <property type="entry name" value="F-box_dom"/>
</dbReference>
<evidence type="ECO:0000313" key="2">
    <source>
        <dbReference type="EMBL" id="QHS83580.1"/>
    </source>
</evidence>
<name>A0A6C0AW39_9ZZZZ</name>
<dbReference type="EMBL" id="MN738760">
    <property type="protein sequence ID" value="QHS83580.1"/>
    <property type="molecule type" value="Genomic_DNA"/>
</dbReference>
<protein>
    <recommendedName>
        <fullName evidence="1">F-box domain-containing protein</fullName>
    </recommendedName>
</protein>
<dbReference type="AlphaFoldDB" id="A0A6C0AW39"/>
<accession>A0A6C0AW39</accession>
<dbReference type="SUPFAM" id="SSF81383">
    <property type="entry name" value="F-box domain"/>
    <property type="match status" value="1"/>
</dbReference>
<dbReference type="Pfam" id="PF12937">
    <property type="entry name" value="F-box-like"/>
    <property type="match status" value="1"/>
</dbReference>
<dbReference type="InterPro" id="IPR036047">
    <property type="entry name" value="F-box-like_dom_sf"/>
</dbReference>
<evidence type="ECO:0000259" key="1">
    <source>
        <dbReference type="PROSITE" id="PS50181"/>
    </source>
</evidence>
<proteinExistence type="predicted"/>